<dbReference type="InterPro" id="IPR011032">
    <property type="entry name" value="GroES-like_sf"/>
</dbReference>
<keyword evidence="3" id="KW-1185">Reference proteome</keyword>
<dbReference type="InterPro" id="IPR020843">
    <property type="entry name" value="ER"/>
</dbReference>
<dbReference type="Proteomes" id="UP000483004">
    <property type="component" value="Unassembled WGS sequence"/>
</dbReference>
<dbReference type="InterPro" id="IPR051397">
    <property type="entry name" value="Zn-ADH-like_protein"/>
</dbReference>
<dbReference type="EMBL" id="WBMR01000001">
    <property type="protein sequence ID" value="KAB2390407.1"/>
    <property type="molecule type" value="Genomic_DNA"/>
</dbReference>
<dbReference type="Pfam" id="PF08240">
    <property type="entry name" value="ADH_N"/>
    <property type="match status" value="1"/>
</dbReference>
<dbReference type="PANTHER" id="PTHR43677">
    <property type="entry name" value="SHORT-CHAIN DEHYDROGENASE/REDUCTASE"/>
    <property type="match status" value="1"/>
</dbReference>
<reference evidence="2 3" key="1">
    <citation type="submission" date="2019-09" db="EMBL/GenBank/DDBJ databases">
        <title>Actinomadura physcomitrii sp. nov., a novel actinomycete isolated from moss [Physcomitrium sphaericum (Ludw) Fuernr].</title>
        <authorList>
            <person name="Liu C."/>
            <person name="Zhuang X."/>
        </authorList>
    </citation>
    <scope>NUCLEOTIDE SEQUENCE [LARGE SCALE GENOMIC DNA]</scope>
    <source>
        <strain evidence="2 3">CYP1-1B</strain>
    </source>
</reference>
<evidence type="ECO:0000313" key="2">
    <source>
        <dbReference type="EMBL" id="KAB2390407.1"/>
    </source>
</evidence>
<dbReference type="InterPro" id="IPR013149">
    <property type="entry name" value="ADH-like_C"/>
</dbReference>
<name>A0A6L3WEJ6_9ACTN</name>
<dbReference type="RefSeq" id="WP_151537831.1">
    <property type="nucleotide sequence ID" value="NZ_WBMR01000001.1"/>
</dbReference>
<dbReference type="Gene3D" id="3.90.180.10">
    <property type="entry name" value="Medium-chain alcohol dehydrogenases, catalytic domain"/>
    <property type="match status" value="1"/>
</dbReference>
<dbReference type="Pfam" id="PF00107">
    <property type="entry name" value="ADH_zinc_N"/>
    <property type="match status" value="1"/>
</dbReference>
<sequence>MRALSATGDGGLVELVRVPEPSAGTGEVLVDVRAVSVNRGELHRLTGAAAGWRPGWDFAGVVADQGTSGAAPAAGRPAPGTRVFGIADGGSWAERVAVPAARLAVVPDGLSVERAAALPTAGLTALRALRMHGDLAGARVLVTGAAGGVGRFAVQLAHRFKAEVTAVAGRPDRREGLAALGAAEVVVGVEGLKAGFDLVLETGGGESLREALRLVAPHGTVVSFGNSSRASTTFSVSDFYPKEASLRGFYVLNDLDSPRTADDLAYLAGLAATGELAVDIAATSDWRDARAILHRLSDRRLAGKAVLLVTKEKQS</sequence>
<dbReference type="InterPro" id="IPR036291">
    <property type="entry name" value="NAD(P)-bd_dom_sf"/>
</dbReference>
<dbReference type="AlphaFoldDB" id="A0A6L3WEJ6"/>
<feature type="domain" description="Enoyl reductase (ER)" evidence="1">
    <location>
        <begin position="11"/>
        <end position="307"/>
    </location>
</feature>
<gene>
    <name evidence="2" type="ORF">F9B16_00815</name>
</gene>
<accession>A0A6L3WEJ6</accession>
<dbReference type="OrthoDB" id="3813297at2"/>
<organism evidence="2 3">
    <name type="scientific">Actinomadura montaniterrae</name>
    <dbReference type="NCBI Taxonomy" id="1803903"/>
    <lineage>
        <taxon>Bacteria</taxon>
        <taxon>Bacillati</taxon>
        <taxon>Actinomycetota</taxon>
        <taxon>Actinomycetes</taxon>
        <taxon>Streptosporangiales</taxon>
        <taxon>Thermomonosporaceae</taxon>
        <taxon>Actinomadura</taxon>
    </lineage>
</organism>
<dbReference type="SUPFAM" id="SSF51735">
    <property type="entry name" value="NAD(P)-binding Rossmann-fold domains"/>
    <property type="match status" value="1"/>
</dbReference>
<dbReference type="GO" id="GO:0043957">
    <property type="term" value="F:acryloyl-CoA reductase (NADPH) activity"/>
    <property type="evidence" value="ECO:0007669"/>
    <property type="project" value="TreeGrafter"/>
</dbReference>
<proteinExistence type="predicted"/>
<dbReference type="PANTHER" id="PTHR43677:SF1">
    <property type="entry name" value="ACRYLYL-COA REDUCTASE ACUI-RELATED"/>
    <property type="match status" value="1"/>
</dbReference>
<dbReference type="Gene3D" id="3.40.50.720">
    <property type="entry name" value="NAD(P)-binding Rossmann-like Domain"/>
    <property type="match status" value="1"/>
</dbReference>
<dbReference type="SUPFAM" id="SSF50129">
    <property type="entry name" value="GroES-like"/>
    <property type="match status" value="1"/>
</dbReference>
<comment type="caution">
    <text evidence="2">The sequence shown here is derived from an EMBL/GenBank/DDBJ whole genome shotgun (WGS) entry which is preliminary data.</text>
</comment>
<dbReference type="InterPro" id="IPR013154">
    <property type="entry name" value="ADH-like_N"/>
</dbReference>
<evidence type="ECO:0000259" key="1">
    <source>
        <dbReference type="SMART" id="SM00829"/>
    </source>
</evidence>
<protein>
    <submittedName>
        <fullName evidence="2">Zinc-binding dehydrogenase</fullName>
    </submittedName>
</protein>
<dbReference type="SMART" id="SM00829">
    <property type="entry name" value="PKS_ER"/>
    <property type="match status" value="1"/>
</dbReference>
<evidence type="ECO:0000313" key="3">
    <source>
        <dbReference type="Proteomes" id="UP000483004"/>
    </source>
</evidence>